<dbReference type="RefSeq" id="WP_078926999.1">
    <property type="nucleotide sequence ID" value="NZ_FUXB01000014.1"/>
</dbReference>
<organism evidence="1 2">
    <name type="scientific">Vibrio cincinnatiensis DSM 19608</name>
    <dbReference type="NCBI Taxonomy" id="1123491"/>
    <lineage>
        <taxon>Bacteria</taxon>
        <taxon>Pseudomonadati</taxon>
        <taxon>Pseudomonadota</taxon>
        <taxon>Gammaproteobacteria</taxon>
        <taxon>Vibrionales</taxon>
        <taxon>Vibrionaceae</taxon>
        <taxon>Vibrio</taxon>
    </lineage>
</organism>
<proteinExistence type="predicted"/>
<protein>
    <submittedName>
        <fullName evidence="1">Uncharacterized protein</fullName>
    </submittedName>
</protein>
<dbReference type="OrthoDB" id="5877595at2"/>
<dbReference type="Proteomes" id="UP000190834">
    <property type="component" value="Unassembled WGS sequence"/>
</dbReference>
<evidence type="ECO:0000313" key="1">
    <source>
        <dbReference type="EMBL" id="SKA15703.1"/>
    </source>
</evidence>
<evidence type="ECO:0000313" key="2">
    <source>
        <dbReference type="Proteomes" id="UP000190834"/>
    </source>
</evidence>
<gene>
    <name evidence="1" type="ORF">SAMN02745782_02642</name>
</gene>
<name>A0A1T4RIB5_VIBCI</name>
<dbReference type="STRING" id="1123491.SAMN02745782_02642"/>
<reference evidence="2" key="1">
    <citation type="submission" date="2017-02" db="EMBL/GenBank/DDBJ databases">
        <authorList>
            <person name="Varghese N."/>
            <person name="Submissions S."/>
        </authorList>
    </citation>
    <scope>NUCLEOTIDE SEQUENCE [LARGE SCALE GENOMIC DNA]</scope>
    <source>
        <strain evidence="2">DSM 19608</strain>
    </source>
</reference>
<dbReference type="EMBL" id="FUXB01000014">
    <property type="protein sequence ID" value="SKA15703.1"/>
    <property type="molecule type" value="Genomic_DNA"/>
</dbReference>
<sequence length="114" mass="13069">MKASELKQRLDDLPSDCDPDIVMGELWLPEQLVGTQLDGELLFLQFDNAPQEEEGEEEGRGFVEHELELIRYQLAQILREESLQREKVEALLALLLAAHEHTSAEFIEMIGEHI</sequence>
<accession>A0A1T4RIB5</accession>
<dbReference type="GeneID" id="70583504"/>
<keyword evidence="2" id="KW-1185">Reference proteome</keyword>
<dbReference type="AlphaFoldDB" id="A0A1T4RIB5"/>